<dbReference type="InterPro" id="IPR011992">
    <property type="entry name" value="EF-hand-dom_pair"/>
</dbReference>
<dbReference type="InterPro" id="IPR018247">
    <property type="entry name" value="EF_Hand_1_Ca_BS"/>
</dbReference>
<dbReference type="OrthoDB" id="544685at2759"/>
<keyword evidence="3" id="KW-1133">Transmembrane helix</keyword>
<keyword evidence="1" id="KW-0106">Calcium</keyword>
<accession>A0A9P5XMT8</accession>
<gene>
    <name evidence="5" type="ORF">P691DRAFT_661968</name>
</gene>
<feature type="transmembrane region" description="Helical" evidence="3">
    <location>
        <begin position="524"/>
        <end position="546"/>
    </location>
</feature>
<name>A0A9P5XMT8_9AGAR</name>
<dbReference type="InterPro" id="IPR002048">
    <property type="entry name" value="EF_hand_dom"/>
</dbReference>
<evidence type="ECO:0000256" key="2">
    <source>
        <dbReference type="SAM" id="MobiDB-lite"/>
    </source>
</evidence>
<dbReference type="EMBL" id="MU151076">
    <property type="protein sequence ID" value="KAF9452011.1"/>
    <property type="molecule type" value="Genomic_DNA"/>
</dbReference>
<feature type="compositionally biased region" description="Basic and acidic residues" evidence="2">
    <location>
        <begin position="748"/>
        <end position="757"/>
    </location>
</feature>
<feature type="transmembrane region" description="Helical" evidence="3">
    <location>
        <begin position="119"/>
        <end position="145"/>
    </location>
</feature>
<feature type="transmembrane region" description="Helical" evidence="3">
    <location>
        <begin position="166"/>
        <end position="187"/>
    </location>
</feature>
<feature type="region of interest" description="Disordered" evidence="2">
    <location>
        <begin position="283"/>
        <end position="304"/>
    </location>
</feature>
<feature type="transmembrane region" description="Helical" evidence="3">
    <location>
        <begin position="61"/>
        <end position="90"/>
    </location>
</feature>
<dbReference type="PROSITE" id="PS50222">
    <property type="entry name" value="EF_HAND_2"/>
    <property type="match status" value="1"/>
</dbReference>
<dbReference type="GO" id="GO:0005509">
    <property type="term" value="F:calcium ion binding"/>
    <property type="evidence" value="ECO:0007669"/>
    <property type="project" value="InterPro"/>
</dbReference>
<keyword evidence="6" id="KW-1185">Reference proteome</keyword>
<feature type="region of interest" description="Disordered" evidence="2">
    <location>
        <begin position="1"/>
        <end position="31"/>
    </location>
</feature>
<feature type="transmembrane region" description="Helical" evidence="3">
    <location>
        <begin position="207"/>
        <end position="229"/>
    </location>
</feature>
<dbReference type="PANTHER" id="PTHR31323">
    <property type="entry name" value="MECHANOSENSITIVE ION CHANNEL PROTEIN MSY2"/>
    <property type="match status" value="1"/>
</dbReference>
<dbReference type="GO" id="GO:0005262">
    <property type="term" value="F:calcium channel activity"/>
    <property type="evidence" value="ECO:0007669"/>
    <property type="project" value="TreeGrafter"/>
</dbReference>
<protein>
    <recommendedName>
        <fullName evidence="4">EF-hand domain-containing protein</fullName>
    </recommendedName>
</protein>
<comment type="caution">
    <text evidence="5">The sequence shown here is derived from an EMBL/GenBank/DDBJ whole genome shotgun (WGS) entry which is preliminary data.</text>
</comment>
<dbReference type="Proteomes" id="UP000807342">
    <property type="component" value="Unassembled WGS sequence"/>
</dbReference>
<dbReference type="AlphaFoldDB" id="A0A9P5XMT8"/>
<evidence type="ECO:0000256" key="3">
    <source>
        <dbReference type="SAM" id="Phobius"/>
    </source>
</evidence>
<dbReference type="InterPro" id="IPR058650">
    <property type="entry name" value="Msy1/2-like"/>
</dbReference>
<dbReference type="Pfam" id="PF25886">
    <property type="entry name" value="Msy1"/>
    <property type="match status" value="1"/>
</dbReference>
<feature type="domain" description="EF-hand" evidence="4">
    <location>
        <begin position="471"/>
        <end position="506"/>
    </location>
</feature>
<organism evidence="5 6">
    <name type="scientific">Macrolepiota fuliginosa MF-IS2</name>
    <dbReference type="NCBI Taxonomy" id="1400762"/>
    <lineage>
        <taxon>Eukaryota</taxon>
        <taxon>Fungi</taxon>
        <taxon>Dikarya</taxon>
        <taxon>Basidiomycota</taxon>
        <taxon>Agaricomycotina</taxon>
        <taxon>Agaricomycetes</taxon>
        <taxon>Agaricomycetidae</taxon>
        <taxon>Agaricales</taxon>
        <taxon>Agaricineae</taxon>
        <taxon>Agaricaceae</taxon>
        <taxon>Macrolepiota</taxon>
    </lineage>
</organism>
<feature type="compositionally biased region" description="Acidic residues" evidence="2">
    <location>
        <begin position="20"/>
        <end position="31"/>
    </location>
</feature>
<dbReference type="InterPro" id="IPR010920">
    <property type="entry name" value="LSM_dom_sf"/>
</dbReference>
<dbReference type="SUPFAM" id="SSF50182">
    <property type="entry name" value="Sm-like ribonucleoproteins"/>
    <property type="match status" value="1"/>
</dbReference>
<dbReference type="GO" id="GO:0006874">
    <property type="term" value="P:intracellular calcium ion homeostasis"/>
    <property type="evidence" value="ECO:0007669"/>
    <property type="project" value="TreeGrafter"/>
</dbReference>
<evidence type="ECO:0000259" key="4">
    <source>
        <dbReference type="PROSITE" id="PS50222"/>
    </source>
</evidence>
<evidence type="ECO:0000313" key="6">
    <source>
        <dbReference type="Proteomes" id="UP000807342"/>
    </source>
</evidence>
<keyword evidence="3" id="KW-0812">Transmembrane</keyword>
<sequence>MRLDSSGDYASTRASSFAGPEDDDSEDYDWSGEEDLVDEELKFEKQMGVRPKSEGWGPKRIVALLFSSLLGSIFTAGLLVVPPLVVHFYWYKPDPTDQRRFVKDNVEAWFFWAASNLVISWWLALVVDLVPIVARFAIAAIWGHVSESIKNRIEIYNSVKGNIKPVFYAASAWVSWTIIFGGIYKLFNSNDPTQSRASYTYRLSQVVEFMFFLALVYCASRMLSHAIAFNFHRTAYRERIASLGEALDVIEKLRDYRPVRPTGGKPLGLSDKEHAKRLSQALKGVTPPQSSHGHSGDGNDGDISELDNVATLVHHGRKKKGRRSWFDFGPKDGSAEEVLASPQSESPECSDNVLEEVELKQPIPPVSDSRPMTPSNLNPHRYPPQTAGSSNGSVDEGTLEGGIKQAARVIRSAVLHDARNIKGTNDEDLAQLTWNVSSSHEAKRLARSIYIRFKDRRRSYLIPNDFFPVYPTEEAARNAFRVFDKDDNGDISRAEIKTVLMKVYKERRFLSRSMRDVGEALKTLYGIILFFGAVILFFISLSVFGVDVGNSLTSVYSVGIAASFIFKNSASSAFDAVIFLFVTHPYDTGDRCFIDQENLVVKKVGLFATVFARSDGTETYYFNSQLFTKFMITLTYAHQKTFESLAMQVTWRTPLEKLDALEHCLNEWLSTEENRWYEPSTSITLQNIVYQRYLELTIGIGHNGNWQDWGLRNARKTAFHAAVQYYCHQLGIIGYEAPLPVVYADPEEKTYNPDKHRSPPVTPMSPEDLSPQERAMREVEMQEIERSAKEMKPSLGFLPPLANRERKLTRARKSKGRKAALRGVDT</sequence>
<evidence type="ECO:0000256" key="1">
    <source>
        <dbReference type="ARBA" id="ARBA00022837"/>
    </source>
</evidence>
<feature type="region of interest" description="Disordered" evidence="2">
    <location>
        <begin position="748"/>
        <end position="826"/>
    </location>
</feature>
<reference evidence="5" key="1">
    <citation type="submission" date="2020-11" db="EMBL/GenBank/DDBJ databases">
        <authorList>
            <consortium name="DOE Joint Genome Institute"/>
            <person name="Ahrendt S."/>
            <person name="Riley R."/>
            <person name="Andreopoulos W."/>
            <person name="Labutti K."/>
            <person name="Pangilinan J."/>
            <person name="Ruiz-Duenas F.J."/>
            <person name="Barrasa J.M."/>
            <person name="Sanchez-Garcia M."/>
            <person name="Camarero S."/>
            <person name="Miyauchi S."/>
            <person name="Serrano A."/>
            <person name="Linde D."/>
            <person name="Babiker R."/>
            <person name="Drula E."/>
            <person name="Ayuso-Fernandez I."/>
            <person name="Pacheco R."/>
            <person name="Padilla G."/>
            <person name="Ferreira P."/>
            <person name="Barriuso J."/>
            <person name="Kellner H."/>
            <person name="Castanera R."/>
            <person name="Alfaro M."/>
            <person name="Ramirez L."/>
            <person name="Pisabarro A.G."/>
            <person name="Kuo A."/>
            <person name="Tritt A."/>
            <person name="Lipzen A."/>
            <person name="He G."/>
            <person name="Yan M."/>
            <person name="Ng V."/>
            <person name="Cullen D."/>
            <person name="Martin F."/>
            <person name="Rosso M.-N."/>
            <person name="Henrissat B."/>
            <person name="Hibbett D."/>
            <person name="Martinez A.T."/>
            <person name="Grigoriev I.V."/>
        </authorList>
    </citation>
    <scope>NUCLEOTIDE SEQUENCE</scope>
    <source>
        <strain evidence="5">MF-IS2</strain>
    </source>
</reference>
<dbReference type="Gene3D" id="1.10.238.10">
    <property type="entry name" value="EF-hand"/>
    <property type="match status" value="1"/>
</dbReference>
<feature type="compositionally biased region" description="Basic residues" evidence="2">
    <location>
        <begin position="809"/>
        <end position="820"/>
    </location>
</feature>
<feature type="region of interest" description="Disordered" evidence="2">
    <location>
        <begin position="320"/>
        <end position="396"/>
    </location>
</feature>
<keyword evidence="3" id="KW-0472">Membrane</keyword>
<feature type="compositionally biased region" description="Basic and acidic residues" evidence="2">
    <location>
        <begin position="774"/>
        <end position="792"/>
    </location>
</feature>
<proteinExistence type="predicted"/>
<dbReference type="PROSITE" id="PS00018">
    <property type="entry name" value="EF_HAND_1"/>
    <property type="match status" value="1"/>
</dbReference>
<dbReference type="PANTHER" id="PTHR31323:SF1">
    <property type="entry name" value="MECHANOSENSITIVE ION CHANNEL PROTEIN"/>
    <property type="match status" value="1"/>
</dbReference>
<dbReference type="SUPFAM" id="SSF47473">
    <property type="entry name" value="EF-hand"/>
    <property type="match status" value="1"/>
</dbReference>
<evidence type="ECO:0000313" key="5">
    <source>
        <dbReference type="EMBL" id="KAF9452011.1"/>
    </source>
</evidence>